<name>A0A7W4VR29_9ACTN</name>
<evidence type="ECO:0000313" key="2">
    <source>
        <dbReference type="EMBL" id="MBB3040200.1"/>
    </source>
</evidence>
<feature type="region of interest" description="Disordered" evidence="1">
    <location>
        <begin position="1"/>
        <end position="31"/>
    </location>
</feature>
<dbReference type="EMBL" id="JACHWR010000001">
    <property type="protein sequence ID" value="MBB3040200.1"/>
    <property type="molecule type" value="Genomic_DNA"/>
</dbReference>
<evidence type="ECO:0000256" key="1">
    <source>
        <dbReference type="SAM" id="MobiDB-lite"/>
    </source>
</evidence>
<dbReference type="Proteomes" id="UP000589626">
    <property type="component" value="Unassembled WGS sequence"/>
</dbReference>
<organism evidence="2 3">
    <name type="scientific">Nocardioides soli</name>
    <dbReference type="NCBI Taxonomy" id="1036020"/>
    <lineage>
        <taxon>Bacteria</taxon>
        <taxon>Bacillati</taxon>
        <taxon>Actinomycetota</taxon>
        <taxon>Actinomycetes</taxon>
        <taxon>Propionibacteriales</taxon>
        <taxon>Nocardioidaceae</taxon>
        <taxon>Nocardioides</taxon>
    </lineage>
</organism>
<evidence type="ECO:0000313" key="3">
    <source>
        <dbReference type="Proteomes" id="UP000589626"/>
    </source>
</evidence>
<accession>A0A7W4VR29</accession>
<gene>
    <name evidence="2" type="ORF">FHU40_000001</name>
</gene>
<protein>
    <recommendedName>
        <fullName evidence="4">Phage tail tape measure protein</fullName>
    </recommendedName>
</protein>
<feature type="non-terminal residue" evidence="2">
    <location>
        <position position="1"/>
    </location>
</feature>
<proteinExistence type="predicted"/>
<dbReference type="RefSeq" id="WP_183590247.1">
    <property type="nucleotide sequence ID" value="NZ_JACHWR010000001.1"/>
</dbReference>
<dbReference type="AlphaFoldDB" id="A0A7W4VR29"/>
<evidence type="ECO:0008006" key="4">
    <source>
        <dbReference type="Google" id="ProtNLM"/>
    </source>
</evidence>
<keyword evidence="3" id="KW-1185">Reference proteome</keyword>
<sequence>AAQKKRQEKARKSLERSYKTAEKKAVSSLRSESKALEKVLVRRDELTSKLDDAKKALEELKQTSSDYAASIKNSVLDYGSITSLNSAFTSDAMIQQLRGRIDMVRRFAAVMASLREQGLNDDLYKELLSAGVEGGLAYAEALASGGSEAITEMNNLNSILTNEADALGTTGANNLYAAGIANMEGYVNGLSSQLGAVDAEAALLSQRIAEHAAELALTGARGMQLAGAQASNGFIKGLNSNNAKVRKWAKNVAKSMIKEIKDELGIASPSRVFKAIGKHTTQGLQIGLEDTRGVVKAMARVSDAMTGSFKPEFQTAAFATNGSGGTTTITINVTVPVGANPAQAGKEIKEALDAYYATGAK</sequence>
<comment type="caution">
    <text evidence="2">The sequence shown here is derived from an EMBL/GenBank/DDBJ whole genome shotgun (WGS) entry which is preliminary data.</text>
</comment>
<reference evidence="2 3" key="1">
    <citation type="submission" date="2020-08" db="EMBL/GenBank/DDBJ databases">
        <title>Sequencing the genomes of 1000 actinobacteria strains.</title>
        <authorList>
            <person name="Klenk H.-P."/>
        </authorList>
    </citation>
    <scope>NUCLEOTIDE SEQUENCE [LARGE SCALE GENOMIC DNA]</scope>
    <source>
        <strain evidence="2 3">DSM 105498</strain>
    </source>
</reference>
<feature type="compositionally biased region" description="Basic and acidic residues" evidence="1">
    <location>
        <begin position="10"/>
        <end position="31"/>
    </location>
</feature>